<dbReference type="Pfam" id="PF00575">
    <property type="entry name" value="S1"/>
    <property type="match status" value="1"/>
</dbReference>
<dbReference type="PANTHER" id="PTHR10724:SF10">
    <property type="entry name" value="S1 RNA-BINDING DOMAIN-CONTAINING PROTEIN 1"/>
    <property type="match status" value="1"/>
</dbReference>
<protein>
    <submittedName>
        <fullName evidence="3">S1 domain-containing RNA-binding protein</fullName>
    </submittedName>
</protein>
<dbReference type="CDD" id="cd05692">
    <property type="entry name" value="S1_RPS1_repeat_hs4"/>
    <property type="match status" value="1"/>
</dbReference>
<dbReference type="RefSeq" id="WP_251195275.1">
    <property type="nucleotide sequence ID" value="NZ_JAMBOL010000021.1"/>
</dbReference>
<evidence type="ECO:0000313" key="4">
    <source>
        <dbReference type="Proteomes" id="UP001139179"/>
    </source>
</evidence>
<dbReference type="FunFam" id="2.40.50.140:FF:000059">
    <property type="entry name" value="S1 RNA binding protein"/>
    <property type="match status" value="1"/>
</dbReference>
<organism evidence="3 4">
    <name type="scientific">Halalkalibacter oceani</name>
    <dbReference type="NCBI Taxonomy" id="1653776"/>
    <lineage>
        <taxon>Bacteria</taxon>
        <taxon>Bacillati</taxon>
        <taxon>Bacillota</taxon>
        <taxon>Bacilli</taxon>
        <taxon>Bacillales</taxon>
        <taxon>Bacillaceae</taxon>
        <taxon>Halalkalibacter</taxon>
    </lineage>
</organism>
<feature type="region of interest" description="Disordered" evidence="1">
    <location>
        <begin position="72"/>
        <end position="158"/>
    </location>
</feature>
<dbReference type="PANTHER" id="PTHR10724">
    <property type="entry name" value="30S RIBOSOMAL PROTEIN S1"/>
    <property type="match status" value="1"/>
</dbReference>
<evidence type="ECO:0000313" key="3">
    <source>
        <dbReference type="EMBL" id="MCM3715801.1"/>
    </source>
</evidence>
<proteinExistence type="predicted"/>
<dbReference type="AlphaFoldDB" id="A0A9X2DSC1"/>
<dbReference type="InterPro" id="IPR012340">
    <property type="entry name" value="NA-bd_OB-fold"/>
</dbReference>
<dbReference type="GO" id="GO:0003735">
    <property type="term" value="F:structural constituent of ribosome"/>
    <property type="evidence" value="ECO:0007669"/>
    <property type="project" value="TreeGrafter"/>
</dbReference>
<dbReference type="GO" id="GO:0003729">
    <property type="term" value="F:mRNA binding"/>
    <property type="evidence" value="ECO:0007669"/>
    <property type="project" value="TreeGrafter"/>
</dbReference>
<reference evidence="3" key="1">
    <citation type="submission" date="2022-05" db="EMBL/GenBank/DDBJ databases">
        <title>Comparative Genomics of Spacecraft Associated Microbes.</title>
        <authorList>
            <person name="Tran M.T."/>
            <person name="Wright A."/>
            <person name="Seuylemezian A."/>
            <person name="Eisen J."/>
            <person name="Coil D."/>
        </authorList>
    </citation>
    <scope>NUCLEOTIDE SEQUENCE</scope>
    <source>
        <strain evidence="3">214.1.1</strain>
    </source>
</reference>
<dbReference type="Proteomes" id="UP001139179">
    <property type="component" value="Unassembled WGS sequence"/>
</dbReference>
<sequence>MSIEVGSKLQGKVTGITHFGAFVELPSGVTGLVHISEVADNYVKDINEFLKVGDEVLVKVVNVEADGKIGLSIRKAQDRPERPARPPRPEGAERPARPSRPYNSRPQGGGRSPRPNQARASISFEDKMSRFLKDSEERISTLKRQTEAKRGGRGARRG</sequence>
<dbReference type="SMART" id="SM00316">
    <property type="entry name" value="S1"/>
    <property type="match status" value="1"/>
</dbReference>
<evidence type="ECO:0000259" key="2">
    <source>
        <dbReference type="PROSITE" id="PS50126"/>
    </source>
</evidence>
<name>A0A9X2DSC1_9BACI</name>
<dbReference type="GO" id="GO:0006412">
    <property type="term" value="P:translation"/>
    <property type="evidence" value="ECO:0007669"/>
    <property type="project" value="TreeGrafter"/>
</dbReference>
<keyword evidence="4" id="KW-1185">Reference proteome</keyword>
<dbReference type="Gene3D" id="2.40.50.140">
    <property type="entry name" value="Nucleic acid-binding proteins"/>
    <property type="match status" value="1"/>
</dbReference>
<feature type="compositionally biased region" description="Basic and acidic residues" evidence="1">
    <location>
        <begin position="124"/>
        <end position="150"/>
    </location>
</feature>
<dbReference type="InterPro" id="IPR003029">
    <property type="entry name" value="S1_domain"/>
</dbReference>
<feature type="compositionally biased region" description="Basic and acidic residues" evidence="1">
    <location>
        <begin position="75"/>
        <end position="96"/>
    </location>
</feature>
<dbReference type="SUPFAM" id="SSF50249">
    <property type="entry name" value="Nucleic acid-binding proteins"/>
    <property type="match status" value="1"/>
</dbReference>
<feature type="domain" description="S1 motif" evidence="2">
    <location>
        <begin position="6"/>
        <end position="74"/>
    </location>
</feature>
<gene>
    <name evidence="3" type="ORF">M3202_17200</name>
</gene>
<accession>A0A9X2DSC1</accession>
<dbReference type="EMBL" id="JAMBOL010000021">
    <property type="protein sequence ID" value="MCM3715801.1"/>
    <property type="molecule type" value="Genomic_DNA"/>
</dbReference>
<comment type="caution">
    <text evidence="3">The sequence shown here is derived from an EMBL/GenBank/DDBJ whole genome shotgun (WGS) entry which is preliminary data.</text>
</comment>
<dbReference type="NCBIfam" id="NF006363">
    <property type="entry name" value="PRK08582.1"/>
    <property type="match status" value="1"/>
</dbReference>
<dbReference type="PROSITE" id="PS50126">
    <property type="entry name" value="S1"/>
    <property type="match status" value="1"/>
</dbReference>
<evidence type="ECO:0000256" key="1">
    <source>
        <dbReference type="SAM" id="MobiDB-lite"/>
    </source>
</evidence>
<dbReference type="InterPro" id="IPR050437">
    <property type="entry name" value="Ribos_protein_bS1-like"/>
</dbReference>